<dbReference type="InterPro" id="IPR041171">
    <property type="entry name" value="SDR_Ig"/>
</dbReference>
<protein>
    <submittedName>
        <fullName evidence="10">Collagen binding domain-containing protein</fullName>
    </submittedName>
</protein>
<dbReference type="Pfam" id="PF17802">
    <property type="entry name" value="SpaA"/>
    <property type="match status" value="5"/>
</dbReference>
<feature type="compositionally biased region" description="Polar residues" evidence="7">
    <location>
        <begin position="141"/>
        <end position="150"/>
    </location>
</feature>
<dbReference type="InterPro" id="IPR013783">
    <property type="entry name" value="Ig-like_fold"/>
</dbReference>
<dbReference type="PANTHER" id="PTHR36108:SF13">
    <property type="entry name" value="COLOSSIN-B-RELATED"/>
    <property type="match status" value="1"/>
</dbReference>
<dbReference type="Pfam" id="PF05737">
    <property type="entry name" value="Collagen_bind"/>
    <property type="match status" value="4"/>
</dbReference>
<feature type="region of interest" description="Disordered" evidence="7">
    <location>
        <begin position="139"/>
        <end position="210"/>
    </location>
</feature>
<feature type="compositionally biased region" description="Polar residues" evidence="7">
    <location>
        <begin position="199"/>
        <end position="210"/>
    </location>
</feature>
<comment type="caution">
    <text evidence="10">The sequence shown here is derived from an EMBL/GenBank/DDBJ whole genome shotgun (WGS) entry which is preliminary data.</text>
</comment>
<evidence type="ECO:0000256" key="6">
    <source>
        <dbReference type="ARBA" id="ARBA00023088"/>
    </source>
</evidence>
<evidence type="ECO:0000256" key="7">
    <source>
        <dbReference type="SAM" id="MobiDB-lite"/>
    </source>
</evidence>
<feature type="compositionally biased region" description="Basic and acidic residues" evidence="7">
    <location>
        <begin position="153"/>
        <end position="196"/>
    </location>
</feature>
<dbReference type="Proteomes" id="UP000548787">
    <property type="component" value="Unassembled WGS sequence"/>
</dbReference>
<dbReference type="PROSITE" id="PS50847">
    <property type="entry name" value="GRAM_POS_ANCHORING"/>
    <property type="match status" value="1"/>
</dbReference>
<keyword evidence="8" id="KW-0472">Membrane</keyword>
<dbReference type="SUPFAM" id="SSF49401">
    <property type="entry name" value="Bacterial adhesins"/>
    <property type="match status" value="6"/>
</dbReference>
<dbReference type="InterPro" id="IPR008966">
    <property type="entry name" value="Adhesion_dom_sf"/>
</dbReference>
<evidence type="ECO:0000313" key="11">
    <source>
        <dbReference type="Proteomes" id="UP000548787"/>
    </source>
</evidence>
<evidence type="ECO:0000256" key="2">
    <source>
        <dbReference type="ARBA" id="ARBA00007257"/>
    </source>
</evidence>
<dbReference type="InterPro" id="IPR008456">
    <property type="entry name" value="Collagen-bd_dom"/>
</dbReference>
<proteinExistence type="inferred from homology"/>
<keyword evidence="4" id="KW-0964">Secreted</keyword>
<evidence type="ECO:0000259" key="9">
    <source>
        <dbReference type="PROSITE" id="PS50847"/>
    </source>
</evidence>
<organism evidence="10 11">
    <name type="scientific">Listeria rustica</name>
    <dbReference type="NCBI Taxonomy" id="2713503"/>
    <lineage>
        <taxon>Bacteria</taxon>
        <taxon>Bacillati</taxon>
        <taxon>Bacillota</taxon>
        <taxon>Bacilli</taxon>
        <taxon>Bacillales</taxon>
        <taxon>Listeriaceae</taxon>
        <taxon>Listeria</taxon>
    </lineage>
</organism>
<dbReference type="Pfam" id="PF00746">
    <property type="entry name" value="Gram_pos_anchor"/>
    <property type="match status" value="1"/>
</dbReference>
<sequence>MKRWGILLFVVALILQIFVPQLGLADEKEKAGSEFSMGSVTLADTKEDGQSVFSVEAKVENSGAEGATQEITVSDNLTLSSSQNTEIVNGNKESVGTYSVKENKLELKLTPDANGTVKFEVAGKYTGESTADGKALITFSDGKTNGSQTIDVPKLETKEQEPATDGDITKDEEKPATDKDVVKEKEEPATKDDAVQKKAGSTTNDKVTKSSVGIQAAEPQNVKDIFASLGYSEEDSTILTGMEITYTDADGNPVTEPTVNDTIHFAFTWAIPNDVGALINDGDYYIVQLPDNVMITQNQTISLNEYGEVQITTDGQVKFVFTDAVHESSDVNGTIEFEAAFNPDNIDGPGDIVIDIPQEDKLPPETVVIKPDTDLTVEKSGHFDKELNPDYITWQVDINKSLDTIDNAVVVENFPAGTTYESVEVYKVDVDLSGNVVEGSEVLQTGGYTVDANGTVTFTEPISDAYRLVYTTKIDDSAKPPEGGAVPFVNTATLQGDGVDIPATATVTANYGKLLNKTVGHYDSANQVVDWTVQYNYGELDIPESDAVIHDTFGSDQMVLVPGSVQINEVTFDADGNQIQGDPYVEGTDYTIVPTADGFDIVFLHDVDTALNITYETTFEGTVDSNTSISNTVTTDTGGESTGTGSVTQQNIVKTLSNVNYDTKRATWNIDVNKNHYEMINWSLTDQLSPGLTMDTSTFQMKNVTTGATLVEGTDYDLEYNTTSNQFTVTFIGALAAGTTDEFMITYTTDYDTNVEGIDDPDRIFTNTATATWEDGSGGPHTSTDDATLNPKDAAKVNGFKRGSYNATTSLITWGIGLNYNTNDLGSAKITDPITDNQVYVPGSLHIYNYTVNPDGSIELGAEVSDYDQFTIEEPSVSNNQTLTVEYDDSVSGAYIVEFQTSLEGQVVHATYTNDAVFSNDTYPDSTLSAEVSIANGDSLVNKTGFQDQDGFVNWSLTVNPSLSTLDDVVVTDTPSNNQAIDEDSIVLYRTTVQPDGTITKDPNLPLVEGVDYTETLTTDNLTGQQVLTIAFLHEIDTAYILEYRAMIFISDSGATVASNEVTINGNNEVTIEDGDGTDVPITITDGSGTASGVKGTITFQKVDTDGNPLTGAVFEMLDKTKGVVLRESEVDANGGLMFGNVPYGDYFIREVKAPAGYTVSDALAEGVPVAVSAESSNQANVIPLVNAQNKVTLTKQNEASQPIAGAEFKLEVEGDSGWTEINPDTNYVTDADGQLVIEGLLPGSYRLIEEQAPPGYILNTTPIPFTVVEESDGQIPDVAVGPFINYQGDIEFVKTNEDGNTLSGAIFAVKDANGTVVKRAVAGPRGNVKVTGLAPGSYTIEETRAPRGMILNTAPIPFVIAAEAEGDPGIVSLGDVVNYKGSAILKKEDSSGNPLSGAVFTLKNSAGETIQTDLVSNDDGEVIVEDLAPGSYTLEETKAPKGMILNTASIPFVIAAEAQGKPDAVSLGNMINYKGRVILKKEDSSGNGLSGAKFVLKNSAGDTLQTNLVSNGAGDIRVNDLAPGDYQFEEVAAPTGYKLDKKAIPFTIVTTANGEPEVLALEFVNQKLDKPDGDGITVTPSKPGTPDSSNPSAVTQQGNMVLPATGDSNGELWLVGFGVLFLIGGTALWLYRRKVS</sequence>
<dbReference type="InterPro" id="IPR041033">
    <property type="entry name" value="SpaA_PFL_dom_1"/>
</dbReference>
<dbReference type="PANTHER" id="PTHR36108">
    <property type="entry name" value="COLOSSIN-B-RELATED"/>
    <property type="match status" value="1"/>
</dbReference>
<keyword evidence="10" id="KW-0176">Collagen</keyword>
<keyword evidence="6" id="KW-0572">Peptidoglycan-anchor</keyword>
<dbReference type="SUPFAM" id="SSF49478">
    <property type="entry name" value="Cna protein B-type domain"/>
    <property type="match status" value="5"/>
</dbReference>
<dbReference type="Gene3D" id="2.60.40.10">
    <property type="entry name" value="Immunoglobulins"/>
    <property type="match status" value="5"/>
</dbReference>
<feature type="transmembrane region" description="Helical" evidence="8">
    <location>
        <begin position="1613"/>
        <end position="1632"/>
    </location>
</feature>
<evidence type="ECO:0000256" key="4">
    <source>
        <dbReference type="ARBA" id="ARBA00022525"/>
    </source>
</evidence>
<evidence type="ECO:0000256" key="3">
    <source>
        <dbReference type="ARBA" id="ARBA00022512"/>
    </source>
</evidence>
<feature type="compositionally biased region" description="Polar residues" evidence="7">
    <location>
        <begin position="1579"/>
        <end position="1597"/>
    </location>
</feature>
<dbReference type="Gene3D" id="2.60.40.1280">
    <property type="match status" value="1"/>
</dbReference>
<keyword evidence="8" id="KW-0812">Transmembrane</keyword>
<keyword evidence="5" id="KW-0732">Signal</keyword>
<dbReference type="NCBIfam" id="TIGR01167">
    <property type="entry name" value="LPXTG_anchor"/>
    <property type="match status" value="1"/>
</dbReference>
<feature type="region of interest" description="Disordered" evidence="7">
    <location>
        <begin position="1572"/>
        <end position="1597"/>
    </location>
</feature>
<evidence type="ECO:0000313" key="10">
    <source>
        <dbReference type="EMBL" id="MBA3925492.1"/>
    </source>
</evidence>
<dbReference type="InterPro" id="IPR019931">
    <property type="entry name" value="LPXTG_anchor"/>
</dbReference>
<evidence type="ECO:0000256" key="8">
    <source>
        <dbReference type="SAM" id="Phobius"/>
    </source>
</evidence>
<dbReference type="Pfam" id="PF17961">
    <property type="entry name" value="Big_8"/>
    <property type="match status" value="1"/>
</dbReference>
<dbReference type="GO" id="GO:0005518">
    <property type="term" value="F:collagen binding"/>
    <property type="evidence" value="ECO:0007669"/>
    <property type="project" value="InterPro"/>
</dbReference>
<dbReference type="EMBL" id="JABJVM010000003">
    <property type="protein sequence ID" value="MBA3925492.1"/>
    <property type="molecule type" value="Genomic_DNA"/>
</dbReference>
<reference evidence="10 11" key="1">
    <citation type="submission" date="2020-08" db="EMBL/GenBank/DDBJ databases">
        <title>Listeria ohnekaius sp. nov. and Listeria portnoyii sp. nov. isolated from non-agricultural and natural environments.</title>
        <authorList>
            <person name="Weller D."/>
            <person name="Belias A.M."/>
            <person name="Liao J."/>
            <person name="Guo S."/>
            <person name="Orsi R.H."/>
            <person name="Wiedmann M."/>
        </authorList>
    </citation>
    <scope>NUCLEOTIDE SEQUENCE [LARGE SCALE GENOMIC DNA]</scope>
    <source>
        <strain evidence="10 11">FSL W9-0585</strain>
    </source>
</reference>
<dbReference type="GO" id="GO:0007155">
    <property type="term" value="P:cell adhesion"/>
    <property type="evidence" value="ECO:0007669"/>
    <property type="project" value="InterPro"/>
</dbReference>
<accession>A0A7W1T4S2</accession>
<dbReference type="InterPro" id="IPR011252">
    <property type="entry name" value="Fibrogen-bd_dom1"/>
</dbReference>
<keyword evidence="3" id="KW-0134">Cell wall</keyword>
<dbReference type="RefSeq" id="WP_181675719.1">
    <property type="nucleotide sequence ID" value="NZ_JABJVM010000003.1"/>
</dbReference>
<name>A0A7W1T4S2_9LIST</name>
<comment type="subcellular location">
    <subcellularLocation>
        <location evidence="1">Secreted</location>
        <location evidence="1">Cell wall</location>
        <topology evidence="1">Peptidoglycan-anchor</topology>
    </subcellularLocation>
</comment>
<feature type="domain" description="Gram-positive cocci surface proteins LPxTG" evidence="9">
    <location>
        <begin position="1603"/>
        <end position="1637"/>
    </location>
</feature>
<keyword evidence="11" id="KW-1185">Reference proteome</keyword>
<dbReference type="Gene3D" id="2.60.40.740">
    <property type="match status" value="5"/>
</dbReference>
<feature type="region of interest" description="Disordered" evidence="7">
    <location>
        <begin position="770"/>
        <end position="790"/>
    </location>
</feature>
<evidence type="ECO:0000256" key="5">
    <source>
        <dbReference type="ARBA" id="ARBA00022729"/>
    </source>
</evidence>
<comment type="similarity">
    <text evidence="2">Belongs to the serine-aspartate repeat-containing protein (SDr) family.</text>
</comment>
<evidence type="ECO:0000256" key="1">
    <source>
        <dbReference type="ARBA" id="ARBA00004168"/>
    </source>
</evidence>
<keyword evidence="8" id="KW-1133">Transmembrane helix</keyword>
<gene>
    <name evidence="10" type="ORF">HPK16_03965</name>
</gene>